<comment type="caution">
    <text evidence="1">The sequence shown here is derived from an EMBL/GenBank/DDBJ whole genome shotgun (WGS) entry which is preliminary data.</text>
</comment>
<protein>
    <submittedName>
        <fullName evidence="1">Uncharacterized protein</fullName>
    </submittedName>
</protein>
<evidence type="ECO:0000313" key="2">
    <source>
        <dbReference type="Proteomes" id="UP001596425"/>
    </source>
</evidence>
<proteinExistence type="predicted"/>
<evidence type="ECO:0000313" key="1">
    <source>
        <dbReference type="EMBL" id="MFC6632421.1"/>
    </source>
</evidence>
<sequence length="307" mass="35622">MEIGIWNDIESINVQRLIDLYLPSPEQAFLNKFTINGVIYSAMNPGETAKLKRIVAHAYHKRAEAICEYLLKHSGNPTSETLHFGPPNDDDEERGYSISATYRALDFEFYAEFFNLDIRYKNLTQKLVKENTSNFIWEQFIIDCAHEITNGFKGDKLPLNGTEIEWLQKQFINRRKQGLPISKNLQDFVDEDAMRSSTKEKWPTESRGELKPYYLVIYLLSKAIKEHNKKYPRDKLSLKDFKGNIPRASPDEPGTKSKIVDRIIQTINDWQVTMSVRRTKGGTHKPYVSLKDCVKRYLEETGATMQQ</sequence>
<organism evidence="1 2">
    <name type="scientific">Microbulbifer taiwanensis</name>
    <dbReference type="NCBI Taxonomy" id="986746"/>
    <lineage>
        <taxon>Bacteria</taxon>
        <taxon>Pseudomonadati</taxon>
        <taxon>Pseudomonadota</taxon>
        <taxon>Gammaproteobacteria</taxon>
        <taxon>Cellvibrionales</taxon>
        <taxon>Microbulbiferaceae</taxon>
        <taxon>Microbulbifer</taxon>
    </lineage>
</organism>
<dbReference type="Proteomes" id="UP001596425">
    <property type="component" value="Unassembled WGS sequence"/>
</dbReference>
<dbReference type="EMBL" id="JBHSVR010000001">
    <property type="protein sequence ID" value="MFC6632421.1"/>
    <property type="molecule type" value="Genomic_DNA"/>
</dbReference>
<accession>A0ABW1YI36</accession>
<reference evidence="2" key="1">
    <citation type="journal article" date="2019" name="Int. J. Syst. Evol. Microbiol.">
        <title>The Global Catalogue of Microorganisms (GCM) 10K type strain sequencing project: providing services to taxonomists for standard genome sequencing and annotation.</title>
        <authorList>
            <consortium name="The Broad Institute Genomics Platform"/>
            <consortium name="The Broad Institute Genome Sequencing Center for Infectious Disease"/>
            <person name="Wu L."/>
            <person name="Ma J."/>
        </authorList>
    </citation>
    <scope>NUCLEOTIDE SEQUENCE [LARGE SCALE GENOMIC DNA]</scope>
    <source>
        <strain evidence="2">CGMCC 1.13718</strain>
    </source>
</reference>
<name>A0ABW1YI36_9GAMM</name>
<keyword evidence="2" id="KW-1185">Reference proteome</keyword>
<dbReference type="RefSeq" id="WP_193193507.1">
    <property type="nucleotide sequence ID" value="NZ_JACZFR010000047.1"/>
</dbReference>
<gene>
    <name evidence="1" type="ORF">ACFQBM_03970</name>
</gene>